<dbReference type="GO" id="GO:0140825">
    <property type="term" value="F:lactoperoxidase activity"/>
    <property type="evidence" value="ECO:0007669"/>
    <property type="project" value="UniProtKB-EC"/>
</dbReference>
<evidence type="ECO:0000256" key="11">
    <source>
        <dbReference type="ARBA" id="ARBA00023324"/>
    </source>
</evidence>
<keyword evidence="10 16" id="KW-1015">Disulfide bond</keyword>
<reference evidence="19" key="1">
    <citation type="submission" date="2024-10" db="EMBL/GenBank/DDBJ databases">
        <authorList>
            <person name="Ryan C."/>
        </authorList>
    </citation>
    <scope>NUCLEOTIDE SEQUENCE [LARGE SCALE GENOMIC DNA]</scope>
</reference>
<feature type="binding site" evidence="14">
    <location>
        <position position="81"/>
    </location>
    <ligand>
        <name>Ca(2+)</name>
        <dbReference type="ChEBI" id="CHEBI:29108"/>
        <label>1</label>
    </ligand>
</feature>
<dbReference type="Gene3D" id="1.10.520.10">
    <property type="match status" value="1"/>
</dbReference>
<evidence type="ECO:0000313" key="19">
    <source>
        <dbReference type="EMBL" id="CAL4887690.1"/>
    </source>
</evidence>
<dbReference type="EC" id="1.11.1.7" evidence="17"/>
<proteinExistence type="inferred from homology"/>
<evidence type="ECO:0000256" key="10">
    <source>
        <dbReference type="ARBA" id="ARBA00023157"/>
    </source>
</evidence>
<feature type="binding site" evidence="14">
    <location>
        <position position="75"/>
    </location>
    <ligand>
        <name>Ca(2+)</name>
        <dbReference type="ChEBI" id="CHEBI:29108"/>
        <label>1</label>
    </ligand>
</feature>
<keyword evidence="17" id="KW-0964">Secreted</keyword>
<comment type="function">
    <text evidence="17">Removal of H(2)O(2), oxidation of toxic reductants, biosynthesis and degradation of lignin, suberization, auxin catabolism, response to environmental stresses such as wounding, pathogen attack and oxidative stress.</text>
</comment>
<dbReference type="InterPro" id="IPR000823">
    <property type="entry name" value="Peroxidase_pln"/>
</dbReference>
<feature type="binding site" evidence="14">
    <location>
        <position position="72"/>
    </location>
    <ligand>
        <name>Ca(2+)</name>
        <dbReference type="ChEBI" id="CHEBI:29108"/>
        <label>1</label>
    </ligand>
</feature>
<gene>
    <name evidence="19" type="ORF">URODEC1_LOCUS1882</name>
</gene>
<dbReference type="EMBL" id="OZ075111">
    <property type="protein sequence ID" value="CAL4887690.1"/>
    <property type="molecule type" value="Genomic_DNA"/>
</dbReference>
<name>A0ABC8VCB8_9POAL</name>
<protein>
    <recommendedName>
        <fullName evidence="17">Peroxidase</fullName>
        <ecNumber evidence="17">1.11.1.7</ecNumber>
    </recommendedName>
</protein>
<evidence type="ECO:0000256" key="6">
    <source>
        <dbReference type="ARBA" id="ARBA00022723"/>
    </source>
</evidence>
<keyword evidence="7 14" id="KW-0106">Calcium</keyword>
<keyword evidence="8 17" id="KW-0560">Oxidoreductase</keyword>
<evidence type="ECO:0000256" key="5">
    <source>
        <dbReference type="ARBA" id="ARBA00022617"/>
    </source>
</evidence>
<evidence type="ECO:0000256" key="16">
    <source>
        <dbReference type="PIRSR" id="PIRSR600823-5"/>
    </source>
</evidence>
<feature type="binding site" evidence="14">
    <location>
        <position position="77"/>
    </location>
    <ligand>
        <name>Ca(2+)</name>
        <dbReference type="ChEBI" id="CHEBI:29108"/>
        <label>1</label>
    </ligand>
</feature>
<evidence type="ECO:0000256" key="13">
    <source>
        <dbReference type="PIRSR" id="PIRSR600823-2"/>
    </source>
</evidence>
<sequence>MKLNAALPALVATLLVVATQSAAAAGSQQLAVGYYNAKKCGGVEPIVRDEVYKALNADRSKGAALVRLFFHDCWVKGCDGSVLLDASPKNPYPEKAAGSNIGLRGFDVIDRIKARLESVYPGVVSCADILAFAARDATRYLSDGHIDYAVPSGRRDGVASRAKDADDTLPGSTFSFADLKKNFAKKSFDVEELVVLSGAHSIGSAHYPSFKDRLGAAPAAAGEIDGRYQAALRNAVARDRSRLVANDIRDESYAFKKDAGYPMVAGGYGRRDYLNNTYYHNALDNRVLFRSDWALRTDGFALGKLKEYRDKPKEWDSDFADAMVKLSKLPGEGKDFEIRKKCSAVNNPAGGHY</sequence>
<feature type="binding site" description="axial binding residue" evidence="14">
    <location>
        <position position="200"/>
    </location>
    <ligand>
        <name>heme b</name>
        <dbReference type="ChEBI" id="CHEBI:60344"/>
    </ligand>
    <ligandPart>
        <name>Fe</name>
        <dbReference type="ChEBI" id="CHEBI:18248"/>
    </ligandPart>
</feature>
<evidence type="ECO:0000256" key="17">
    <source>
        <dbReference type="RuleBase" id="RU362060"/>
    </source>
</evidence>
<feature type="disulfide bond" evidence="16">
    <location>
        <begin position="73"/>
        <end position="78"/>
    </location>
</feature>
<evidence type="ECO:0000256" key="9">
    <source>
        <dbReference type="ARBA" id="ARBA00023004"/>
    </source>
</evidence>
<keyword evidence="5 17" id="KW-0349">Heme</keyword>
<dbReference type="InterPro" id="IPR010255">
    <property type="entry name" value="Haem_peroxidase_sf"/>
</dbReference>
<dbReference type="InterPro" id="IPR019794">
    <property type="entry name" value="Peroxidases_AS"/>
</dbReference>
<dbReference type="GO" id="GO:0006979">
    <property type="term" value="P:response to oxidative stress"/>
    <property type="evidence" value="ECO:0007669"/>
    <property type="project" value="UniProtKB-UniRule"/>
</dbReference>
<keyword evidence="4 17" id="KW-0575">Peroxidase</keyword>
<comment type="similarity">
    <text evidence="17">Belongs to the peroxidase family. Classical plant (class III) peroxidase subfamily.</text>
</comment>
<dbReference type="Pfam" id="PF00141">
    <property type="entry name" value="peroxidase"/>
    <property type="match status" value="1"/>
</dbReference>
<comment type="subcellular location">
    <subcellularLocation>
        <location evidence="2 17">Secreted</location>
    </subcellularLocation>
</comment>
<feature type="binding site" evidence="13">
    <location>
        <position position="170"/>
    </location>
    <ligand>
        <name>substrate</name>
    </ligand>
</feature>
<evidence type="ECO:0000256" key="1">
    <source>
        <dbReference type="ARBA" id="ARBA00000189"/>
    </source>
</evidence>
<keyword evidence="9 14" id="KW-0408">Iron</keyword>
<feature type="chain" id="PRO_5044534382" description="Peroxidase" evidence="17">
    <location>
        <begin position="25"/>
        <end position="353"/>
    </location>
</feature>
<comment type="similarity">
    <text evidence="3">Belongs to the peroxidase family. Ascorbate peroxidase subfamily.</text>
</comment>
<evidence type="ECO:0000313" key="20">
    <source>
        <dbReference type="Proteomes" id="UP001497457"/>
    </source>
</evidence>
<keyword evidence="17" id="KW-0732">Signal</keyword>
<comment type="catalytic activity">
    <reaction evidence="1 17">
        <text>2 a phenolic donor + H2O2 = 2 a phenolic radical donor + 2 H2O</text>
        <dbReference type="Rhea" id="RHEA:56136"/>
        <dbReference type="ChEBI" id="CHEBI:15377"/>
        <dbReference type="ChEBI" id="CHEBI:16240"/>
        <dbReference type="ChEBI" id="CHEBI:139520"/>
        <dbReference type="ChEBI" id="CHEBI:139521"/>
        <dbReference type="EC" id="1.11.1.7"/>
    </reaction>
</comment>
<keyword evidence="20" id="KW-1185">Reference proteome</keyword>
<evidence type="ECO:0000256" key="4">
    <source>
        <dbReference type="ARBA" id="ARBA00022559"/>
    </source>
</evidence>
<keyword evidence="6 14" id="KW-0479">Metal-binding</keyword>
<dbReference type="GO" id="GO:0020037">
    <property type="term" value="F:heme binding"/>
    <property type="evidence" value="ECO:0007669"/>
    <property type="project" value="UniProtKB-UniRule"/>
</dbReference>
<feature type="disulfide bond" evidence="16">
    <location>
        <begin position="126"/>
        <end position="342"/>
    </location>
</feature>
<evidence type="ECO:0000256" key="3">
    <source>
        <dbReference type="ARBA" id="ARBA00006873"/>
    </source>
</evidence>
<evidence type="ECO:0000256" key="7">
    <source>
        <dbReference type="ARBA" id="ARBA00022837"/>
    </source>
</evidence>
<feature type="active site" description="Proton acceptor" evidence="12">
    <location>
        <position position="71"/>
    </location>
</feature>
<evidence type="ECO:0000256" key="15">
    <source>
        <dbReference type="PIRSR" id="PIRSR600823-4"/>
    </source>
</evidence>
<dbReference type="InterPro" id="IPR033905">
    <property type="entry name" value="Secretory_peroxidase"/>
</dbReference>
<organism evidence="19 20">
    <name type="scientific">Urochloa decumbens</name>
    <dbReference type="NCBI Taxonomy" id="240449"/>
    <lineage>
        <taxon>Eukaryota</taxon>
        <taxon>Viridiplantae</taxon>
        <taxon>Streptophyta</taxon>
        <taxon>Embryophyta</taxon>
        <taxon>Tracheophyta</taxon>
        <taxon>Spermatophyta</taxon>
        <taxon>Magnoliopsida</taxon>
        <taxon>Liliopsida</taxon>
        <taxon>Poales</taxon>
        <taxon>Poaceae</taxon>
        <taxon>PACMAD clade</taxon>
        <taxon>Panicoideae</taxon>
        <taxon>Panicodae</taxon>
        <taxon>Paniceae</taxon>
        <taxon>Melinidinae</taxon>
        <taxon>Urochloa</taxon>
    </lineage>
</organism>
<evidence type="ECO:0000256" key="8">
    <source>
        <dbReference type="ARBA" id="ARBA00023002"/>
    </source>
</evidence>
<dbReference type="CDD" id="cd00693">
    <property type="entry name" value="secretory_peroxidase"/>
    <property type="match status" value="1"/>
</dbReference>
<dbReference type="GO" id="GO:0005576">
    <property type="term" value="C:extracellular region"/>
    <property type="evidence" value="ECO:0007669"/>
    <property type="project" value="UniProtKB-SubCell"/>
</dbReference>
<dbReference type="GO" id="GO:0046872">
    <property type="term" value="F:metal ion binding"/>
    <property type="evidence" value="ECO:0007669"/>
    <property type="project" value="UniProtKB-UniRule"/>
</dbReference>
<comment type="cofactor">
    <cofactor evidence="14 17">
        <name>Ca(2+)</name>
        <dbReference type="ChEBI" id="CHEBI:29108"/>
    </cofactor>
    <text evidence="14 17">Binds 2 calcium ions per subunit.</text>
</comment>
<dbReference type="PROSITE" id="PS00435">
    <property type="entry name" value="PEROXIDASE_1"/>
    <property type="match status" value="1"/>
</dbReference>
<feature type="site" description="Transition state stabilizer" evidence="15">
    <location>
        <position position="67"/>
    </location>
</feature>
<evidence type="ECO:0000256" key="14">
    <source>
        <dbReference type="PIRSR" id="PIRSR600823-3"/>
    </source>
</evidence>
<evidence type="ECO:0000256" key="12">
    <source>
        <dbReference type="PIRSR" id="PIRSR600823-1"/>
    </source>
</evidence>
<evidence type="ECO:0000256" key="2">
    <source>
        <dbReference type="ARBA" id="ARBA00004613"/>
    </source>
</evidence>
<dbReference type="AlphaFoldDB" id="A0ABC8VCB8"/>
<feature type="binding site" evidence="14">
    <location>
        <position position="258"/>
    </location>
    <ligand>
        <name>Ca(2+)</name>
        <dbReference type="ChEBI" id="CHEBI:29108"/>
        <label>2</label>
    </ligand>
</feature>
<dbReference type="Gene3D" id="1.10.420.10">
    <property type="entry name" value="Peroxidase, domain 2"/>
    <property type="match status" value="1"/>
</dbReference>
<comment type="cofactor">
    <cofactor evidence="14 17">
        <name>heme b</name>
        <dbReference type="ChEBI" id="CHEBI:60344"/>
    </cofactor>
    <text evidence="14 17">Binds 1 heme b (iron(II)-protoporphyrin IX) group per subunit.</text>
</comment>
<dbReference type="SUPFAM" id="SSF48113">
    <property type="entry name" value="Heme-dependent peroxidases"/>
    <property type="match status" value="1"/>
</dbReference>
<feature type="binding site" evidence="14">
    <location>
        <position position="94"/>
    </location>
    <ligand>
        <name>Ca(2+)</name>
        <dbReference type="ChEBI" id="CHEBI:29108"/>
        <label>1</label>
    </ligand>
</feature>
<feature type="domain" description="Plant heme peroxidase family profile" evidence="18">
    <location>
        <begin position="29"/>
        <end position="346"/>
    </location>
</feature>
<dbReference type="InterPro" id="IPR002016">
    <property type="entry name" value="Haem_peroxidase"/>
</dbReference>
<dbReference type="PANTHER" id="PTHR31235">
    <property type="entry name" value="PEROXIDASE 25-RELATED"/>
    <property type="match status" value="1"/>
</dbReference>
<feature type="signal peptide" evidence="17">
    <location>
        <begin position="1"/>
        <end position="24"/>
    </location>
</feature>
<dbReference type="PRINTS" id="PR00461">
    <property type="entry name" value="PLPEROXIDASE"/>
</dbReference>
<dbReference type="GO" id="GO:0042744">
    <property type="term" value="P:hydrogen peroxide catabolic process"/>
    <property type="evidence" value="ECO:0007669"/>
    <property type="project" value="UniProtKB-KW"/>
</dbReference>
<dbReference type="Proteomes" id="UP001497457">
    <property type="component" value="Chromosome 1b"/>
</dbReference>
<accession>A0ABC8VCB8</accession>
<dbReference type="PRINTS" id="PR00458">
    <property type="entry name" value="PEROXIDASE"/>
</dbReference>
<dbReference type="InterPro" id="IPR019793">
    <property type="entry name" value="Peroxidases_heam-ligand_BS"/>
</dbReference>
<evidence type="ECO:0000259" key="18">
    <source>
        <dbReference type="PROSITE" id="PS50873"/>
    </source>
</evidence>
<keyword evidence="11 17" id="KW-0376">Hydrogen peroxide</keyword>
<dbReference type="PROSITE" id="PS00436">
    <property type="entry name" value="PEROXIDASE_2"/>
    <property type="match status" value="1"/>
</dbReference>
<feature type="binding site" evidence="14">
    <location>
        <position position="79"/>
    </location>
    <ligand>
        <name>Ca(2+)</name>
        <dbReference type="ChEBI" id="CHEBI:29108"/>
        <label>1</label>
    </ligand>
</feature>
<dbReference type="PROSITE" id="PS50873">
    <property type="entry name" value="PEROXIDASE_4"/>
    <property type="match status" value="1"/>
</dbReference>